<reference evidence="4 5" key="1">
    <citation type="submission" date="2021-03" db="EMBL/GenBank/DDBJ databases">
        <title>Genomic Encyclopedia of Type Strains, Phase IV (KMG-IV): sequencing the most valuable type-strain genomes for metagenomic binning, comparative biology and taxonomic classification.</title>
        <authorList>
            <person name="Goeker M."/>
        </authorList>
    </citation>
    <scope>NUCLEOTIDE SEQUENCE [LARGE SCALE GENOMIC DNA]</scope>
    <source>
        <strain evidence="4 5">DSM 24738</strain>
    </source>
</reference>
<dbReference type="InterPro" id="IPR036291">
    <property type="entry name" value="NAD(P)-bd_dom_sf"/>
</dbReference>
<comment type="caution">
    <text evidence="4">The sequence shown here is derived from an EMBL/GenBank/DDBJ whole genome shotgun (WGS) entry which is preliminary data.</text>
</comment>
<dbReference type="Gene3D" id="3.40.50.720">
    <property type="entry name" value="NAD(P)-binding Rossmann-like Domain"/>
    <property type="match status" value="1"/>
</dbReference>
<feature type="domain" description="Gfo/Idh/MocA-like oxidoreductase N-terminal" evidence="2">
    <location>
        <begin position="5"/>
        <end position="118"/>
    </location>
</feature>
<dbReference type="InterPro" id="IPR000683">
    <property type="entry name" value="Gfo/Idh/MocA-like_OxRdtase_N"/>
</dbReference>
<protein>
    <submittedName>
        <fullName evidence="4">Dehydrogenase</fullName>
    </submittedName>
</protein>
<evidence type="ECO:0000259" key="2">
    <source>
        <dbReference type="Pfam" id="PF01408"/>
    </source>
</evidence>
<dbReference type="InterPro" id="IPR050463">
    <property type="entry name" value="Gfo/Idh/MocA_oxidrdct_glycsds"/>
</dbReference>
<proteinExistence type="predicted"/>
<evidence type="ECO:0000259" key="3">
    <source>
        <dbReference type="Pfam" id="PF22725"/>
    </source>
</evidence>
<dbReference type="PANTHER" id="PTHR43818:SF11">
    <property type="entry name" value="BCDNA.GH03377"/>
    <property type="match status" value="1"/>
</dbReference>
<dbReference type="Pfam" id="PF01408">
    <property type="entry name" value="GFO_IDH_MocA"/>
    <property type="match status" value="1"/>
</dbReference>
<dbReference type="PANTHER" id="PTHR43818">
    <property type="entry name" value="BCDNA.GH03377"/>
    <property type="match status" value="1"/>
</dbReference>
<dbReference type="SUPFAM" id="SSF55347">
    <property type="entry name" value="Glyceraldehyde-3-phosphate dehydrogenase-like, C-terminal domain"/>
    <property type="match status" value="1"/>
</dbReference>
<keyword evidence="5" id="KW-1185">Reference proteome</keyword>
<keyword evidence="1" id="KW-0560">Oxidoreductase</keyword>
<name>A0ABS4GM49_9BACL</name>
<evidence type="ECO:0000313" key="4">
    <source>
        <dbReference type="EMBL" id="MBP1931343.1"/>
    </source>
</evidence>
<dbReference type="InterPro" id="IPR055170">
    <property type="entry name" value="GFO_IDH_MocA-like_dom"/>
</dbReference>
<organism evidence="4 5">
    <name type="scientific">Ammoniphilus resinae</name>
    <dbReference type="NCBI Taxonomy" id="861532"/>
    <lineage>
        <taxon>Bacteria</taxon>
        <taxon>Bacillati</taxon>
        <taxon>Bacillota</taxon>
        <taxon>Bacilli</taxon>
        <taxon>Bacillales</taxon>
        <taxon>Paenibacillaceae</taxon>
        <taxon>Aneurinibacillus group</taxon>
        <taxon>Ammoniphilus</taxon>
    </lineage>
</organism>
<accession>A0ABS4GM49</accession>
<dbReference type="SUPFAM" id="SSF51735">
    <property type="entry name" value="NAD(P)-binding Rossmann-fold domains"/>
    <property type="match status" value="1"/>
</dbReference>
<dbReference type="Pfam" id="PF22725">
    <property type="entry name" value="GFO_IDH_MocA_C3"/>
    <property type="match status" value="1"/>
</dbReference>
<evidence type="ECO:0000256" key="1">
    <source>
        <dbReference type="ARBA" id="ARBA00023002"/>
    </source>
</evidence>
<dbReference type="RefSeq" id="WP_209809411.1">
    <property type="nucleotide sequence ID" value="NZ_JAGGKT010000002.1"/>
</dbReference>
<evidence type="ECO:0000313" key="5">
    <source>
        <dbReference type="Proteomes" id="UP001519343"/>
    </source>
</evidence>
<gene>
    <name evidence="4" type="ORF">J2Z37_001340</name>
</gene>
<dbReference type="Gene3D" id="3.30.360.10">
    <property type="entry name" value="Dihydrodipicolinate Reductase, domain 2"/>
    <property type="match status" value="1"/>
</dbReference>
<sequence length="368" mass="39753">MKNKVKVGVIGCGTISGIYFKAGQTFDILDIAACADLDVSRAKAKAAEFNIPKACSPEELLADPEIEIVINLTIPKAHAEVCLAALEAGKHVYVEKPLAVSREDGKKIIKLAKERGLLIGGAPDTFLGGGIQTCRKLIDDGWIGEPVAATAFMMNHGHERWHPDPDFYYKVGGGPMFDMGPYYLTALINLIGPIRRVTGSARITFPERTITSQPKFGQKIQVETPTHIAGIFDFAIGAIGTIITSFDVWGSQVPRIEVYGSQGTLIVPDPNTFGGPVFIRRQGSTEWSEVPLTHGFTENSRGLGVADMAHAMISGRPHRANGDLTYHVLDVMHAFLDSSRSGNHVLVESSCEKPAPFPLDLPGHALDN</sequence>
<dbReference type="EMBL" id="JAGGKT010000002">
    <property type="protein sequence ID" value="MBP1931343.1"/>
    <property type="molecule type" value="Genomic_DNA"/>
</dbReference>
<feature type="domain" description="GFO/IDH/MocA-like oxidoreductase" evidence="3">
    <location>
        <begin position="131"/>
        <end position="265"/>
    </location>
</feature>
<dbReference type="Proteomes" id="UP001519343">
    <property type="component" value="Unassembled WGS sequence"/>
</dbReference>